<name>A0ABP0G916_CLALP</name>
<keyword evidence="5" id="KW-0735">Signal-anchor</keyword>
<dbReference type="InterPro" id="IPR027417">
    <property type="entry name" value="P-loop_NTPase"/>
</dbReference>
<evidence type="ECO:0000256" key="8">
    <source>
        <dbReference type="ARBA" id="ARBA00023136"/>
    </source>
</evidence>
<gene>
    <name evidence="11" type="ORF">CVLEPA_LOCUS20032</name>
</gene>
<evidence type="ECO:0000256" key="2">
    <source>
        <dbReference type="ARBA" id="ARBA00008124"/>
    </source>
</evidence>
<dbReference type="Proteomes" id="UP001642483">
    <property type="component" value="Unassembled WGS sequence"/>
</dbReference>
<accession>A0ABP0G916</accession>
<keyword evidence="7" id="KW-0333">Golgi apparatus</keyword>
<dbReference type="SUPFAM" id="SSF52540">
    <property type="entry name" value="P-loop containing nucleoside triphosphate hydrolases"/>
    <property type="match status" value="1"/>
</dbReference>
<keyword evidence="3" id="KW-0808">Transferase</keyword>
<keyword evidence="4 10" id="KW-0812">Transmembrane</keyword>
<keyword evidence="12" id="KW-1185">Reference proteome</keyword>
<keyword evidence="6 10" id="KW-1133">Transmembrane helix</keyword>
<evidence type="ECO:0000256" key="9">
    <source>
        <dbReference type="ARBA" id="ARBA00023180"/>
    </source>
</evidence>
<sequence length="435" mass="50169">MQVTRRKYVWILCIGWVIFMFSWNLKIFRNNGQSTLQPKSAIRILQFDTDPFLQTSTQGTYVTVQRSVNVKKQIKDNTTKINDCKRKTNIVFIKTHKTASTAVQNILLRYGLHNNLKIAFPKDVHDFGYPQFFSSQSVAKQGSDPYNIVCHHMRMIYDVLKGFMPKETPFVTIVREPGQLFESTFDYMLGIVPSFQRVPHHGNTSIEDWLDNAATYMRAAGSSAYGNFAKNSMFFDLGYNNMIDDDQYIEKALAELTEIFDLVLVSDYFDESMVLFADLLCWDLEDVACLSLNARSHDNDGNAEIKRARIRGKARLWNKSDAALFDYFNATLRRKIEEFGMKKMEAAVNRLKEIRRNLTETCVEGEGAVDSSKISDLNFKKTIFKPKGVSVASYNLKPGAEKLDICRQLIASENTFSREVFNTQRDRLTQYFWRV</sequence>
<evidence type="ECO:0000256" key="3">
    <source>
        <dbReference type="ARBA" id="ARBA00022679"/>
    </source>
</evidence>
<evidence type="ECO:0000313" key="11">
    <source>
        <dbReference type="EMBL" id="CAK8687988.1"/>
    </source>
</evidence>
<proteinExistence type="inferred from homology"/>
<protein>
    <submittedName>
        <fullName evidence="11">Uncharacterized protein</fullName>
    </submittedName>
</protein>
<evidence type="ECO:0000313" key="12">
    <source>
        <dbReference type="Proteomes" id="UP001642483"/>
    </source>
</evidence>
<feature type="transmembrane region" description="Helical" evidence="10">
    <location>
        <begin position="7"/>
        <end position="25"/>
    </location>
</feature>
<dbReference type="Gene3D" id="3.40.50.300">
    <property type="entry name" value="P-loop containing nucleotide triphosphate hydrolases"/>
    <property type="match status" value="1"/>
</dbReference>
<keyword evidence="9" id="KW-0325">Glycoprotein</keyword>
<dbReference type="PANTHER" id="PTHR14647:SF87">
    <property type="entry name" value="PUTATIVE-RELATED"/>
    <property type="match status" value="1"/>
</dbReference>
<evidence type="ECO:0000256" key="7">
    <source>
        <dbReference type="ARBA" id="ARBA00023034"/>
    </source>
</evidence>
<evidence type="ECO:0000256" key="1">
    <source>
        <dbReference type="ARBA" id="ARBA00004323"/>
    </source>
</evidence>
<evidence type="ECO:0000256" key="5">
    <source>
        <dbReference type="ARBA" id="ARBA00022968"/>
    </source>
</evidence>
<comment type="similarity">
    <text evidence="2">Belongs to the galactose-3-O-sulfotransferase family.</text>
</comment>
<keyword evidence="8 10" id="KW-0472">Membrane</keyword>
<comment type="subcellular location">
    <subcellularLocation>
        <location evidence="1">Golgi apparatus membrane</location>
        <topology evidence="1">Single-pass type II membrane protein</topology>
    </subcellularLocation>
</comment>
<dbReference type="InterPro" id="IPR009729">
    <property type="entry name" value="Gal-3-0_sulfotransfrase"/>
</dbReference>
<dbReference type="PANTHER" id="PTHR14647">
    <property type="entry name" value="GALACTOSE-3-O-SULFOTRANSFERASE"/>
    <property type="match status" value="1"/>
</dbReference>
<evidence type="ECO:0000256" key="4">
    <source>
        <dbReference type="ARBA" id="ARBA00022692"/>
    </source>
</evidence>
<reference evidence="11 12" key="1">
    <citation type="submission" date="2024-02" db="EMBL/GenBank/DDBJ databases">
        <authorList>
            <person name="Daric V."/>
            <person name="Darras S."/>
        </authorList>
    </citation>
    <scope>NUCLEOTIDE SEQUENCE [LARGE SCALE GENOMIC DNA]</scope>
</reference>
<comment type="caution">
    <text evidence="11">The sequence shown here is derived from an EMBL/GenBank/DDBJ whole genome shotgun (WGS) entry which is preliminary data.</text>
</comment>
<evidence type="ECO:0000256" key="10">
    <source>
        <dbReference type="SAM" id="Phobius"/>
    </source>
</evidence>
<dbReference type="EMBL" id="CAWYQH010000106">
    <property type="protein sequence ID" value="CAK8687988.1"/>
    <property type="molecule type" value="Genomic_DNA"/>
</dbReference>
<dbReference type="Pfam" id="PF06990">
    <property type="entry name" value="Gal-3-0_sulfotr"/>
    <property type="match status" value="1"/>
</dbReference>
<evidence type="ECO:0000256" key="6">
    <source>
        <dbReference type="ARBA" id="ARBA00022989"/>
    </source>
</evidence>
<organism evidence="11 12">
    <name type="scientific">Clavelina lepadiformis</name>
    <name type="common">Light-bulb sea squirt</name>
    <name type="synonym">Ascidia lepadiformis</name>
    <dbReference type="NCBI Taxonomy" id="159417"/>
    <lineage>
        <taxon>Eukaryota</taxon>
        <taxon>Metazoa</taxon>
        <taxon>Chordata</taxon>
        <taxon>Tunicata</taxon>
        <taxon>Ascidiacea</taxon>
        <taxon>Aplousobranchia</taxon>
        <taxon>Clavelinidae</taxon>
        <taxon>Clavelina</taxon>
    </lineage>
</organism>